<organism evidence="3 4">
    <name type="scientific">Lentinula aciculospora</name>
    <dbReference type="NCBI Taxonomy" id="153920"/>
    <lineage>
        <taxon>Eukaryota</taxon>
        <taxon>Fungi</taxon>
        <taxon>Dikarya</taxon>
        <taxon>Basidiomycota</taxon>
        <taxon>Agaricomycotina</taxon>
        <taxon>Agaricomycetes</taxon>
        <taxon>Agaricomycetidae</taxon>
        <taxon>Agaricales</taxon>
        <taxon>Marasmiineae</taxon>
        <taxon>Omphalotaceae</taxon>
        <taxon>Lentinula</taxon>
    </lineage>
</organism>
<sequence length="215" mass="24495">MFAFALRNEIFIHSHLFLSFLVDVVALQTKYLPRANWDWPHQSCRPHNSHLTLQGAPLQDAPAGKTAPHGSSERPMQIRGEINPSLETTTASEPCKTWQIDPSLETTTAPEPCKTWQIDPSLKTPLPILKDELDFESESEAELEWEPGSDIDSGYGSLEDDRVDFYDDLLEQFRTKGPVLSNHGDNTKKMIQEQEQKWIQWELPRPRAHVGNGEH</sequence>
<protein>
    <submittedName>
        <fullName evidence="3">Uncharacterized protein</fullName>
    </submittedName>
</protein>
<gene>
    <name evidence="3" type="ORF">J3R30DRAFT_3413928</name>
</gene>
<accession>A0A9W8ZSH4</accession>
<reference evidence="3" key="1">
    <citation type="submission" date="2022-08" db="EMBL/GenBank/DDBJ databases">
        <title>A Global Phylogenomic Analysis of the Shiitake Genus Lentinula.</title>
        <authorList>
            <consortium name="DOE Joint Genome Institute"/>
            <person name="Sierra-Patev S."/>
            <person name="Min B."/>
            <person name="Naranjo-Ortiz M."/>
            <person name="Looney B."/>
            <person name="Konkel Z."/>
            <person name="Slot J.C."/>
            <person name="Sakamoto Y."/>
            <person name="Steenwyk J.L."/>
            <person name="Rokas A."/>
            <person name="Carro J."/>
            <person name="Camarero S."/>
            <person name="Ferreira P."/>
            <person name="Molpeceres G."/>
            <person name="Ruiz-Duenas F.J."/>
            <person name="Serrano A."/>
            <person name="Henrissat B."/>
            <person name="Drula E."/>
            <person name="Hughes K.W."/>
            <person name="Mata J.L."/>
            <person name="Ishikawa N.K."/>
            <person name="Vargas-Isla R."/>
            <person name="Ushijima S."/>
            <person name="Smith C.A."/>
            <person name="Ahrendt S."/>
            <person name="Andreopoulos W."/>
            <person name="He G."/>
            <person name="Labutti K."/>
            <person name="Lipzen A."/>
            <person name="Ng V."/>
            <person name="Riley R."/>
            <person name="Sandor L."/>
            <person name="Barry K."/>
            <person name="Martinez A.T."/>
            <person name="Xiao Y."/>
            <person name="Gibbons J.G."/>
            <person name="Terashima K."/>
            <person name="Grigoriev I.V."/>
            <person name="Hibbett D.S."/>
        </authorList>
    </citation>
    <scope>NUCLEOTIDE SEQUENCE</scope>
    <source>
        <strain evidence="3">JLM2183</strain>
    </source>
</reference>
<dbReference type="EMBL" id="JAOTPV010000075">
    <property type="protein sequence ID" value="KAJ4465564.1"/>
    <property type="molecule type" value="Genomic_DNA"/>
</dbReference>
<proteinExistence type="predicted"/>
<feature type="signal peptide" evidence="2">
    <location>
        <begin position="1"/>
        <end position="26"/>
    </location>
</feature>
<keyword evidence="4" id="KW-1185">Reference proteome</keyword>
<keyword evidence="2" id="KW-0732">Signal</keyword>
<name>A0A9W8ZSH4_9AGAR</name>
<evidence type="ECO:0000256" key="2">
    <source>
        <dbReference type="SAM" id="SignalP"/>
    </source>
</evidence>
<dbReference type="AlphaFoldDB" id="A0A9W8ZSH4"/>
<feature type="chain" id="PRO_5040931300" evidence="2">
    <location>
        <begin position="27"/>
        <end position="215"/>
    </location>
</feature>
<comment type="caution">
    <text evidence="3">The sequence shown here is derived from an EMBL/GenBank/DDBJ whole genome shotgun (WGS) entry which is preliminary data.</text>
</comment>
<feature type="region of interest" description="Disordered" evidence="1">
    <location>
        <begin position="50"/>
        <end position="77"/>
    </location>
</feature>
<evidence type="ECO:0000313" key="4">
    <source>
        <dbReference type="Proteomes" id="UP001150266"/>
    </source>
</evidence>
<dbReference type="Proteomes" id="UP001150266">
    <property type="component" value="Unassembled WGS sequence"/>
</dbReference>
<evidence type="ECO:0000256" key="1">
    <source>
        <dbReference type="SAM" id="MobiDB-lite"/>
    </source>
</evidence>
<evidence type="ECO:0000313" key="3">
    <source>
        <dbReference type="EMBL" id="KAJ4465564.1"/>
    </source>
</evidence>